<evidence type="ECO:0000313" key="2">
    <source>
        <dbReference type="Proteomes" id="UP001225576"/>
    </source>
</evidence>
<dbReference type="AlphaFoldDB" id="A0AAW6ZMI0"/>
<evidence type="ECO:0000313" key="1">
    <source>
        <dbReference type="EMBL" id="MDK8602118.1"/>
    </source>
</evidence>
<sequence length="372" mass="41905">MRNDPRLWASYRVEDYEVRVLSAEERDLGVLDGVTGGSITVSTDARIKRAGKLSVVSDKPPEWWGTKLLHVFVTVNGLRWPLGLFIPTSPQEEYTGEAVEYEIELHDKLLIPDQDAVVSAYSIPAGTELIPHVVKMLKDMGQTRLAIEPFVSRPDETGHVWTTGKNSRPLTWDAGESKLTIINDILDYCGYFSLTCDPNGVYVAEHYRVPAEREVSWEFTEGRNAIHAKRWTFEQDLANIPNRIVYTTQEAQTEGGKELPSLTSLWENRDPGSPYSYQSRGRWISEVKTDVEAADQATLDAKVKRRAANAQNPMAKVVISSAILPVALNEIVRFRSGAKDMYMSIRKFDMELRAGELMEVTLWKVNKGGDDK</sequence>
<reference evidence="1" key="1">
    <citation type="submission" date="2023-05" db="EMBL/GenBank/DDBJ databases">
        <title>Genomic Catalog of Human Bladder Bacteria.</title>
        <authorList>
            <person name="Du J."/>
        </authorList>
    </citation>
    <scope>NUCLEOTIDE SEQUENCE</scope>
    <source>
        <strain evidence="1">UMB1304A</strain>
    </source>
</reference>
<organism evidence="1 2">
    <name type="scientific">Trueperella bernardiae</name>
    <dbReference type="NCBI Taxonomy" id="59561"/>
    <lineage>
        <taxon>Bacteria</taxon>
        <taxon>Bacillati</taxon>
        <taxon>Actinomycetota</taxon>
        <taxon>Actinomycetes</taxon>
        <taxon>Actinomycetales</taxon>
        <taxon>Actinomycetaceae</taxon>
        <taxon>Trueperella</taxon>
    </lineage>
</organism>
<dbReference type="EMBL" id="JASPDQ010000014">
    <property type="protein sequence ID" value="MDK8602118.1"/>
    <property type="molecule type" value="Genomic_DNA"/>
</dbReference>
<gene>
    <name evidence="1" type="ORF">QP858_06580</name>
</gene>
<accession>A0AAW6ZMI0</accession>
<evidence type="ECO:0008006" key="3">
    <source>
        <dbReference type="Google" id="ProtNLM"/>
    </source>
</evidence>
<name>A0AAW6ZMI0_9ACTO</name>
<proteinExistence type="predicted"/>
<comment type="caution">
    <text evidence="1">The sequence shown here is derived from an EMBL/GenBank/DDBJ whole genome shotgun (WGS) entry which is preliminary data.</text>
</comment>
<protein>
    <recommendedName>
        <fullName evidence="3">Minor tail protein</fullName>
    </recommendedName>
</protein>
<dbReference type="RefSeq" id="WP_285321506.1">
    <property type="nucleotide sequence ID" value="NZ_JASPDQ010000014.1"/>
</dbReference>
<dbReference type="Proteomes" id="UP001225576">
    <property type="component" value="Unassembled WGS sequence"/>
</dbReference>